<dbReference type="InterPro" id="IPR036005">
    <property type="entry name" value="Creatinase/aminopeptidase-like"/>
</dbReference>
<dbReference type="Pfam" id="PF00557">
    <property type="entry name" value="Peptidase_M24"/>
    <property type="match status" value="1"/>
</dbReference>
<dbReference type="SUPFAM" id="SSF53092">
    <property type="entry name" value="Creatinase/prolidase N-terminal domain"/>
    <property type="match status" value="1"/>
</dbReference>
<evidence type="ECO:0000256" key="4">
    <source>
        <dbReference type="ARBA" id="ARBA00012574"/>
    </source>
</evidence>
<proteinExistence type="inferred from homology"/>
<comment type="catalytic activity">
    <reaction evidence="1">
        <text>Release of any N-terminal amino acid, including proline, that is linked to proline, even from a dipeptide or tripeptide.</text>
        <dbReference type="EC" id="3.4.11.9"/>
    </reaction>
</comment>
<dbReference type="Gene3D" id="3.40.350.10">
    <property type="entry name" value="Creatinase/prolidase N-terminal domain"/>
    <property type="match status" value="1"/>
</dbReference>
<evidence type="ECO:0000256" key="7">
    <source>
        <dbReference type="ARBA" id="ARBA00022801"/>
    </source>
</evidence>
<evidence type="ECO:0000256" key="10">
    <source>
        <dbReference type="ARBA" id="ARBA00069363"/>
    </source>
</evidence>
<dbReference type="EC" id="3.4.11.9" evidence="4"/>
<evidence type="ECO:0000256" key="11">
    <source>
        <dbReference type="ARBA" id="ARBA00075356"/>
    </source>
</evidence>
<keyword evidence="5" id="KW-0645">Protease</keyword>
<evidence type="ECO:0000256" key="2">
    <source>
        <dbReference type="ARBA" id="ARBA00001936"/>
    </source>
</evidence>
<evidence type="ECO:0000259" key="13">
    <source>
        <dbReference type="SMART" id="SM01011"/>
    </source>
</evidence>
<dbReference type="GO" id="GO:0070006">
    <property type="term" value="F:metalloaminopeptidase activity"/>
    <property type="evidence" value="ECO:0007669"/>
    <property type="project" value="InterPro"/>
</dbReference>
<gene>
    <name evidence="14" type="primary">pepP</name>
    <name evidence="14" type="ORF">LFA_0101</name>
</gene>
<dbReference type="AlphaFoldDB" id="A0A098FZC6"/>
<dbReference type="GO" id="GO:0030145">
    <property type="term" value="F:manganese ion binding"/>
    <property type="evidence" value="ECO:0007669"/>
    <property type="project" value="InterPro"/>
</dbReference>
<dbReference type="Pfam" id="PF05195">
    <property type="entry name" value="AMP_N"/>
    <property type="match status" value="1"/>
</dbReference>
<evidence type="ECO:0000256" key="3">
    <source>
        <dbReference type="ARBA" id="ARBA00008766"/>
    </source>
</evidence>
<reference evidence="15" key="1">
    <citation type="submission" date="2014-09" db="EMBL/GenBank/DDBJ databases">
        <authorList>
            <person name="Gomez-Valero L."/>
        </authorList>
    </citation>
    <scope>NUCLEOTIDE SEQUENCE [LARGE SCALE GENOMIC DNA]</scope>
    <source>
        <strain evidence="15">ATCC700992</strain>
    </source>
</reference>
<dbReference type="PANTHER" id="PTHR43226:SF4">
    <property type="entry name" value="XAA-PRO AMINOPEPTIDASE 3"/>
    <property type="match status" value="1"/>
</dbReference>
<accession>A0A098FZC6</accession>
<dbReference type="OrthoDB" id="9806388at2"/>
<keyword evidence="15" id="KW-1185">Reference proteome</keyword>
<keyword evidence="9" id="KW-0464">Manganese</keyword>
<sequence length="435" mass="48828">MITQKEFQTRRQKLAEQLPANSVALIPAGRERLRNGDSHYRFRQDSNFYYLTGFNEPDALLVLINGNEVQSILFNRPRNPTEEQWTGKRLGQEGAIKELQMDHAFPLAAIAEELPKLFAGKSTIYYALGCSNQLEKQIIDSLNVLKAQVRRGVKAPESLSDLEPILGEMRLFKSEAEIDLLRQAARISVEAHKRAMQLCQNMEYEHQLEAELVYEFSRQGCRSVAYDPIVGSGENACILHYTENNQPLRRGDLVLIDAGGEFGNYAADITRTFPVNGTFSPEQKSIYELVLKAQRAGIAAIKPGLPWNSVQQIMIQILTEGLCELGILKGAVADLIAKEAYRPFYMHNSGHWLGLDVHDAGSYRIDGEWRLLQPGMVLTVEPGLYISSGMEDVDKRWWGIGVRIEDDVLVTQTANEVLTSALPVHVDDIEALMRG</sequence>
<keyword evidence="6" id="KW-0479">Metal-binding</keyword>
<dbReference type="InterPro" id="IPR029149">
    <property type="entry name" value="Creatin/AminoP/Spt16_N"/>
</dbReference>
<keyword evidence="14" id="KW-0031">Aminopeptidase</keyword>
<keyword evidence="7 14" id="KW-0378">Hydrolase</keyword>
<dbReference type="SUPFAM" id="SSF55920">
    <property type="entry name" value="Creatinase/aminopeptidase"/>
    <property type="match status" value="1"/>
</dbReference>
<keyword evidence="8" id="KW-0482">Metalloprotease</keyword>
<evidence type="ECO:0000256" key="1">
    <source>
        <dbReference type="ARBA" id="ARBA00001424"/>
    </source>
</evidence>
<evidence type="ECO:0000256" key="12">
    <source>
        <dbReference type="ARBA" id="ARBA00081411"/>
    </source>
</evidence>
<evidence type="ECO:0000256" key="5">
    <source>
        <dbReference type="ARBA" id="ARBA00022670"/>
    </source>
</evidence>
<name>A0A098FZC6_9GAMM</name>
<dbReference type="RefSeq" id="WP_045094441.1">
    <property type="nucleotide sequence ID" value="NZ_LN614827.1"/>
</dbReference>
<dbReference type="STRING" id="1212491.LFA_0101"/>
<dbReference type="HOGENOM" id="CLU_017266_1_0_6"/>
<dbReference type="GO" id="GO:0005829">
    <property type="term" value="C:cytosol"/>
    <property type="evidence" value="ECO:0007669"/>
    <property type="project" value="TreeGrafter"/>
</dbReference>
<dbReference type="InterPro" id="IPR007865">
    <property type="entry name" value="Aminopep_P_N"/>
</dbReference>
<evidence type="ECO:0000256" key="6">
    <source>
        <dbReference type="ARBA" id="ARBA00022723"/>
    </source>
</evidence>
<dbReference type="EMBL" id="LN614827">
    <property type="protein sequence ID" value="CEG55583.1"/>
    <property type="molecule type" value="Genomic_DNA"/>
</dbReference>
<comment type="cofactor">
    <cofactor evidence="2">
        <name>Mn(2+)</name>
        <dbReference type="ChEBI" id="CHEBI:29035"/>
    </cofactor>
</comment>
<dbReference type="FunFam" id="3.90.230.10:FF:000002">
    <property type="entry name" value="Xaa-Pro aminopeptidase 3"/>
    <property type="match status" value="1"/>
</dbReference>
<evidence type="ECO:0000256" key="8">
    <source>
        <dbReference type="ARBA" id="ARBA00023049"/>
    </source>
</evidence>
<comment type="similarity">
    <text evidence="3">Belongs to the peptidase M24B family.</text>
</comment>
<protein>
    <recommendedName>
        <fullName evidence="10">Xaa-Pro aminopeptidase</fullName>
        <ecNumber evidence="4">3.4.11.9</ecNumber>
    </recommendedName>
    <alternativeName>
        <fullName evidence="11">Aminopeptidase P II</fullName>
    </alternativeName>
    <alternativeName>
        <fullName evidence="12">X-Pro aminopeptidase</fullName>
    </alternativeName>
</protein>
<evidence type="ECO:0000256" key="9">
    <source>
        <dbReference type="ARBA" id="ARBA00023211"/>
    </source>
</evidence>
<dbReference type="PANTHER" id="PTHR43226">
    <property type="entry name" value="XAA-PRO AMINOPEPTIDASE 3"/>
    <property type="match status" value="1"/>
</dbReference>
<dbReference type="CDD" id="cd01087">
    <property type="entry name" value="Prolidase"/>
    <property type="match status" value="1"/>
</dbReference>
<dbReference type="GO" id="GO:0006508">
    <property type="term" value="P:proteolysis"/>
    <property type="evidence" value="ECO:0007669"/>
    <property type="project" value="UniProtKB-KW"/>
</dbReference>
<dbReference type="InterPro" id="IPR000994">
    <property type="entry name" value="Pept_M24"/>
</dbReference>
<dbReference type="SMART" id="SM01011">
    <property type="entry name" value="AMP_N"/>
    <property type="match status" value="1"/>
</dbReference>
<dbReference type="Proteomes" id="UP000032430">
    <property type="component" value="Chromosome I"/>
</dbReference>
<feature type="domain" description="Aminopeptidase P N-terminal" evidence="13">
    <location>
        <begin position="2"/>
        <end position="135"/>
    </location>
</feature>
<dbReference type="NCBIfam" id="NF008131">
    <property type="entry name" value="PRK10879.1"/>
    <property type="match status" value="1"/>
</dbReference>
<evidence type="ECO:0000313" key="15">
    <source>
        <dbReference type="Proteomes" id="UP000032430"/>
    </source>
</evidence>
<evidence type="ECO:0000313" key="14">
    <source>
        <dbReference type="EMBL" id="CEG55583.1"/>
    </source>
</evidence>
<dbReference type="KEGG" id="lfa:LFA_0101"/>
<dbReference type="Gene3D" id="3.90.230.10">
    <property type="entry name" value="Creatinase/methionine aminopeptidase superfamily"/>
    <property type="match status" value="1"/>
</dbReference>
<dbReference type="InterPro" id="IPR052433">
    <property type="entry name" value="X-Pro_dipept-like"/>
</dbReference>
<organism evidence="14 15">
    <name type="scientific">Legionella fallonii LLAP-10</name>
    <dbReference type="NCBI Taxonomy" id="1212491"/>
    <lineage>
        <taxon>Bacteria</taxon>
        <taxon>Pseudomonadati</taxon>
        <taxon>Pseudomonadota</taxon>
        <taxon>Gammaproteobacteria</taxon>
        <taxon>Legionellales</taxon>
        <taxon>Legionellaceae</taxon>
        <taxon>Legionella</taxon>
    </lineage>
</organism>